<keyword evidence="1" id="KW-1133">Transmembrane helix</keyword>
<name>A0A1G9L9X3_9FIRM</name>
<keyword evidence="1" id="KW-0472">Membrane</keyword>
<keyword evidence="3" id="KW-1185">Reference proteome</keyword>
<gene>
    <name evidence="2" type="ORF">SAMN04515677_102466</name>
</gene>
<dbReference type="RefSeq" id="WP_092724603.1">
    <property type="nucleotide sequence ID" value="NZ_FNGW01000002.1"/>
</dbReference>
<feature type="transmembrane region" description="Helical" evidence="1">
    <location>
        <begin position="81"/>
        <end position="99"/>
    </location>
</feature>
<feature type="transmembrane region" description="Helical" evidence="1">
    <location>
        <begin position="6"/>
        <end position="26"/>
    </location>
</feature>
<sequence>MIKNIGILSGYISSLFIFLYALMYILRDFYSASNNDSLKKYINKLLPLFSKYNLTFLILIILFSIIHVCCFFNFANILNSGYVVLFVLILITKLTFFPSKSNQSNYYFNIFSYLLVGSLIVHFIM</sequence>
<feature type="transmembrane region" description="Helical" evidence="1">
    <location>
        <begin position="106"/>
        <end position="124"/>
    </location>
</feature>
<organism evidence="2 3">
    <name type="scientific">Romboutsia lituseburensis DSM 797</name>
    <dbReference type="NCBI Taxonomy" id="1121325"/>
    <lineage>
        <taxon>Bacteria</taxon>
        <taxon>Bacillati</taxon>
        <taxon>Bacillota</taxon>
        <taxon>Clostridia</taxon>
        <taxon>Peptostreptococcales</taxon>
        <taxon>Peptostreptococcaceae</taxon>
        <taxon>Romboutsia</taxon>
    </lineage>
</organism>
<evidence type="ECO:0000256" key="1">
    <source>
        <dbReference type="SAM" id="Phobius"/>
    </source>
</evidence>
<dbReference type="EMBL" id="FNGW01000002">
    <property type="protein sequence ID" value="SDL58752.1"/>
    <property type="molecule type" value="Genomic_DNA"/>
</dbReference>
<accession>A0A1G9L9X3</accession>
<feature type="transmembrane region" description="Helical" evidence="1">
    <location>
        <begin position="54"/>
        <end position="75"/>
    </location>
</feature>
<evidence type="ECO:0000313" key="3">
    <source>
        <dbReference type="Proteomes" id="UP000199068"/>
    </source>
</evidence>
<evidence type="ECO:0000313" key="2">
    <source>
        <dbReference type="EMBL" id="SDL58752.1"/>
    </source>
</evidence>
<dbReference type="AlphaFoldDB" id="A0A1G9L9X3"/>
<proteinExistence type="predicted"/>
<dbReference type="Proteomes" id="UP000199068">
    <property type="component" value="Unassembled WGS sequence"/>
</dbReference>
<keyword evidence="1" id="KW-0812">Transmembrane</keyword>
<reference evidence="2 3" key="1">
    <citation type="submission" date="2016-10" db="EMBL/GenBank/DDBJ databases">
        <authorList>
            <person name="de Groot N.N."/>
        </authorList>
    </citation>
    <scope>NUCLEOTIDE SEQUENCE [LARGE SCALE GENOMIC DNA]</scope>
    <source>
        <strain evidence="2 3">DSM 797</strain>
    </source>
</reference>
<protein>
    <submittedName>
        <fullName evidence="2">Uncharacterized protein</fullName>
    </submittedName>
</protein>